<sequence length="421" mass="46325">MKIKFFMAGLLALTSVTAFAQKGELNKATDEYEKYEGLKSAGGALAASSLTNAKTAIDKAAANEKTANLPQTYAVKALVYSNLALNDSVATTSSPLFTAAEDAYKKAKELDTKGENKARIENAGKYLAQYQLNKGVKEYQAGKYDVAYSAFDYYRNILPEDTNAIYYTGLSAANASQKDPKYFPLAINNYTKLLTTPYSKNDDIYFELSTLHLMNKDTAAAFKVLSEGVAKYPAKSNLRSREIELNLVMGKETEAISKIESAIANEPNNKTLYYYAGITYAKTAEALEKDAKKSKVAAKKAELNTKKLDYYNKAAAMYKKALEIDPNYKEVTFNLGSVMLMPAIDLYNEARNLPLSKQKEYTASLTKARAMGDAALPYLQKAVDADPKSGDALLNLKSYYLLKDDMANANKVQKQIDALGK</sequence>
<dbReference type="Gene3D" id="1.25.40.10">
    <property type="entry name" value="Tetratricopeptide repeat domain"/>
    <property type="match status" value="2"/>
</dbReference>
<organism evidence="2 3">
    <name type="scientific">Mucilaginibacter limnophilus</name>
    <dbReference type="NCBI Taxonomy" id="1932778"/>
    <lineage>
        <taxon>Bacteria</taxon>
        <taxon>Pseudomonadati</taxon>
        <taxon>Bacteroidota</taxon>
        <taxon>Sphingobacteriia</taxon>
        <taxon>Sphingobacteriales</taxon>
        <taxon>Sphingobacteriaceae</taxon>
        <taxon>Mucilaginibacter</taxon>
    </lineage>
</organism>
<dbReference type="AlphaFoldDB" id="A0A3S2VMN6"/>
<evidence type="ECO:0008006" key="4">
    <source>
        <dbReference type="Google" id="ProtNLM"/>
    </source>
</evidence>
<keyword evidence="3" id="KW-1185">Reference proteome</keyword>
<reference evidence="2 3" key="1">
    <citation type="submission" date="2019-01" db="EMBL/GenBank/DDBJ databases">
        <authorList>
            <person name="Chen W.-M."/>
        </authorList>
    </citation>
    <scope>NUCLEOTIDE SEQUENCE [LARGE SCALE GENOMIC DNA]</scope>
    <source>
        <strain evidence="2 3">YBJ-36</strain>
    </source>
</reference>
<proteinExistence type="predicted"/>
<dbReference type="RefSeq" id="WP_127704621.1">
    <property type="nucleotide sequence ID" value="NZ_SACK01000003.1"/>
</dbReference>
<gene>
    <name evidence="2" type="ORF">EOD41_09725</name>
</gene>
<dbReference type="OrthoDB" id="739506at2"/>
<protein>
    <recommendedName>
        <fullName evidence="4">Tetratricopeptide repeat protein</fullName>
    </recommendedName>
</protein>
<dbReference type="EMBL" id="SACK01000003">
    <property type="protein sequence ID" value="RVU00904.1"/>
    <property type="molecule type" value="Genomic_DNA"/>
</dbReference>
<dbReference type="SUPFAM" id="SSF48452">
    <property type="entry name" value="TPR-like"/>
    <property type="match status" value="2"/>
</dbReference>
<dbReference type="InterPro" id="IPR011990">
    <property type="entry name" value="TPR-like_helical_dom_sf"/>
</dbReference>
<name>A0A3S2VMN6_9SPHI</name>
<evidence type="ECO:0000313" key="3">
    <source>
        <dbReference type="Proteomes" id="UP000282759"/>
    </source>
</evidence>
<dbReference type="Proteomes" id="UP000282759">
    <property type="component" value="Unassembled WGS sequence"/>
</dbReference>
<accession>A0A3S2VMN6</accession>
<keyword evidence="1" id="KW-0732">Signal</keyword>
<feature type="chain" id="PRO_5018624325" description="Tetratricopeptide repeat protein" evidence="1">
    <location>
        <begin position="21"/>
        <end position="421"/>
    </location>
</feature>
<evidence type="ECO:0000313" key="2">
    <source>
        <dbReference type="EMBL" id="RVU00904.1"/>
    </source>
</evidence>
<evidence type="ECO:0000256" key="1">
    <source>
        <dbReference type="SAM" id="SignalP"/>
    </source>
</evidence>
<feature type="signal peptide" evidence="1">
    <location>
        <begin position="1"/>
        <end position="20"/>
    </location>
</feature>
<comment type="caution">
    <text evidence="2">The sequence shown here is derived from an EMBL/GenBank/DDBJ whole genome shotgun (WGS) entry which is preliminary data.</text>
</comment>